<evidence type="ECO:0000256" key="4">
    <source>
        <dbReference type="ARBA" id="ARBA00022989"/>
    </source>
</evidence>
<keyword evidence="4 7" id="KW-1133">Transmembrane helix</keyword>
<dbReference type="GO" id="GO:0016020">
    <property type="term" value="C:membrane"/>
    <property type="evidence" value="ECO:0007669"/>
    <property type="project" value="UniProtKB-SubCell"/>
</dbReference>
<reference evidence="10" key="1">
    <citation type="submission" date="2019-08" db="EMBL/GenBank/DDBJ databases">
        <title>Limnoglobus roseus gen. nov., sp. nov., a novel freshwater planctomycete with a giant genome from the family Gemmataceae.</title>
        <authorList>
            <person name="Kulichevskaya I.S."/>
            <person name="Naumoff D.G."/>
            <person name="Miroshnikov K."/>
            <person name="Ivanova A."/>
            <person name="Philippov D.A."/>
            <person name="Hakobyan A."/>
            <person name="Rijpstra I.C."/>
            <person name="Sinninghe Damste J.S."/>
            <person name="Liesack W."/>
            <person name="Dedysh S.N."/>
        </authorList>
    </citation>
    <scope>NUCLEOTIDE SEQUENCE [LARGE SCALE GENOMIC DNA]</scope>
    <source>
        <strain evidence="10">PX52</strain>
    </source>
</reference>
<evidence type="ECO:0000256" key="1">
    <source>
        <dbReference type="ARBA" id="ARBA00004141"/>
    </source>
</evidence>
<feature type="transmembrane region" description="Helical" evidence="7">
    <location>
        <begin position="91"/>
        <end position="113"/>
    </location>
</feature>
<dbReference type="InterPro" id="IPR007267">
    <property type="entry name" value="GtrA_DPMS_TM"/>
</dbReference>
<dbReference type="InterPro" id="IPR013785">
    <property type="entry name" value="Aldolase_TIM"/>
</dbReference>
<dbReference type="Pfam" id="PF04138">
    <property type="entry name" value="GtrA_DPMS_TM"/>
    <property type="match status" value="1"/>
</dbReference>
<dbReference type="AlphaFoldDB" id="A0A5C1ATU2"/>
<accession>A0A5C1ATU2</accession>
<evidence type="ECO:0000256" key="7">
    <source>
        <dbReference type="SAM" id="Phobius"/>
    </source>
</evidence>
<feature type="transmembrane region" description="Helical" evidence="7">
    <location>
        <begin position="29"/>
        <end position="51"/>
    </location>
</feature>
<keyword evidence="5 7" id="KW-0472">Membrane</keyword>
<dbReference type="RefSeq" id="WP_149114507.1">
    <property type="nucleotide sequence ID" value="NZ_CP042425.1"/>
</dbReference>
<dbReference type="InterPro" id="IPR011060">
    <property type="entry name" value="RibuloseP-bd_barrel"/>
</dbReference>
<evidence type="ECO:0000256" key="5">
    <source>
        <dbReference type="ARBA" id="ARBA00023136"/>
    </source>
</evidence>
<gene>
    <name evidence="9" type="ORF">PX52LOC_07276</name>
</gene>
<dbReference type="Gene3D" id="3.20.20.70">
    <property type="entry name" value="Aldolase class I"/>
    <property type="match status" value="1"/>
</dbReference>
<comment type="subcellular location">
    <subcellularLocation>
        <location evidence="1">Membrane</location>
        <topology evidence="1">Multi-pass membrane protein</topology>
    </subcellularLocation>
</comment>
<evidence type="ECO:0000256" key="2">
    <source>
        <dbReference type="ARBA" id="ARBA00022692"/>
    </source>
</evidence>
<dbReference type="SUPFAM" id="SSF51366">
    <property type="entry name" value="Ribulose-phoshate binding barrel"/>
    <property type="match status" value="1"/>
</dbReference>
<evidence type="ECO:0000313" key="10">
    <source>
        <dbReference type="Proteomes" id="UP000324974"/>
    </source>
</evidence>
<dbReference type="Pfam" id="PF00834">
    <property type="entry name" value="Ribul_P_3_epim"/>
    <property type="match status" value="1"/>
</dbReference>
<dbReference type="GO" id="GO:0016857">
    <property type="term" value="F:racemase and epimerase activity, acting on carbohydrates and derivatives"/>
    <property type="evidence" value="ECO:0007669"/>
    <property type="project" value="InterPro"/>
</dbReference>
<protein>
    <submittedName>
        <fullName evidence="9">Ribulose-phosphate 3-epimerase</fullName>
    </submittedName>
</protein>
<dbReference type="InterPro" id="IPR000056">
    <property type="entry name" value="Ribul_P_3_epim-like"/>
</dbReference>
<dbReference type="EMBL" id="CP042425">
    <property type="protein sequence ID" value="QEL20188.1"/>
    <property type="molecule type" value="Genomic_DNA"/>
</dbReference>
<name>A0A5C1ATU2_9BACT</name>
<dbReference type="Proteomes" id="UP000324974">
    <property type="component" value="Chromosome"/>
</dbReference>
<proteinExistence type="predicted"/>
<organism evidence="9 10">
    <name type="scientific">Limnoglobus roseus</name>
    <dbReference type="NCBI Taxonomy" id="2598579"/>
    <lineage>
        <taxon>Bacteria</taxon>
        <taxon>Pseudomonadati</taxon>
        <taxon>Planctomycetota</taxon>
        <taxon>Planctomycetia</taxon>
        <taxon>Gemmatales</taxon>
        <taxon>Gemmataceae</taxon>
        <taxon>Limnoglobus</taxon>
    </lineage>
</organism>
<keyword evidence="3" id="KW-0479">Metal-binding</keyword>
<dbReference type="GO" id="GO:0046872">
    <property type="term" value="F:metal ion binding"/>
    <property type="evidence" value="ECO:0007669"/>
    <property type="project" value="UniProtKB-KW"/>
</dbReference>
<feature type="transmembrane region" description="Helical" evidence="7">
    <location>
        <begin position="57"/>
        <end position="79"/>
    </location>
</feature>
<keyword evidence="10" id="KW-1185">Reference proteome</keyword>
<keyword evidence="6" id="KW-0413">Isomerase</keyword>
<evidence type="ECO:0000313" key="9">
    <source>
        <dbReference type="EMBL" id="QEL20188.1"/>
    </source>
</evidence>
<evidence type="ECO:0000256" key="3">
    <source>
        <dbReference type="ARBA" id="ARBA00022723"/>
    </source>
</evidence>
<dbReference type="OrthoDB" id="250857at2"/>
<sequence length="366" mass="41601">MSLLSRRRRRFKRLLTHTQLSYLIYRYRYLLAFTVIGFLSILLEVVLVQLMPADWPLLLRSGLAFGAGLLFSFVGNARFNFRVPHAQMLRAFGQFALVSGLSFGLNMLAVSRLQSLLGFGYPVVRLASAGVLFLIAYSLHRRYTFHMARNFGIAVYASSTERVHRILLKIGRNCDHVHVDLVDETMNRDAAPVDFSKVRTAKRLWPDIPVCLHLMSRQPAKWMPEAWDLVDWVLFHADSEDDLNELFLECRRRGKKVGIVWHVSVTPGQLLQYLPHVDFVMVLGIRFPGRSGQQLLPEAVEVANVFDALRPRYGYEVMFDGGVSAETIARIPAKYIVAASAVLKASDPVRISHTLRTGARYERRAA</sequence>
<evidence type="ECO:0000259" key="8">
    <source>
        <dbReference type="Pfam" id="PF04138"/>
    </source>
</evidence>
<feature type="domain" description="GtrA/DPMS transmembrane" evidence="8">
    <location>
        <begin position="33"/>
        <end position="145"/>
    </location>
</feature>
<dbReference type="PANTHER" id="PTHR11749">
    <property type="entry name" value="RIBULOSE-5-PHOSPHATE-3-EPIMERASE"/>
    <property type="match status" value="1"/>
</dbReference>
<feature type="transmembrane region" description="Helical" evidence="7">
    <location>
        <begin position="119"/>
        <end position="139"/>
    </location>
</feature>
<dbReference type="GO" id="GO:0000271">
    <property type="term" value="P:polysaccharide biosynthetic process"/>
    <property type="evidence" value="ECO:0007669"/>
    <property type="project" value="InterPro"/>
</dbReference>
<keyword evidence="2 7" id="KW-0812">Transmembrane</keyword>
<dbReference type="KEGG" id="lrs:PX52LOC_07276"/>
<evidence type="ECO:0000256" key="6">
    <source>
        <dbReference type="ARBA" id="ARBA00023235"/>
    </source>
</evidence>